<feature type="non-terminal residue" evidence="1">
    <location>
        <position position="335"/>
    </location>
</feature>
<reference evidence="1" key="1">
    <citation type="submission" date="2018-05" db="EMBL/GenBank/DDBJ databases">
        <authorList>
            <person name="Lanie J.A."/>
            <person name="Ng W.-L."/>
            <person name="Kazmierczak K.M."/>
            <person name="Andrzejewski T.M."/>
            <person name="Davidsen T.M."/>
            <person name="Wayne K.J."/>
            <person name="Tettelin H."/>
            <person name="Glass J.I."/>
            <person name="Rusch D."/>
            <person name="Podicherti R."/>
            <person name="Tsui H.-C.T."/>
            <person name="Winkler M.E."/>
        </authorList>
    </citation>
    <scope>NUCLEOTIDE SEQUENCE</scope>
</reference>
<dbReference type="AlphaFoldDB" id="A0A382Q807"/>
<proteinExistence type="predicted"/>
<sequence>SAARQDAESVAKIIVAVDPENSTSLGEVVLEAARKDASSMGVVVASAARDDPRAAGKIVSLVIDKDAKTAAEIIIVGAKEDSGALGAVLADCAITDSRKTGAAVAIAAANAPELAGAAISSSLKIDPGSVSDVLLRSSALDPDATTKALVSGTFLDPVALALLGEQISSDAWMPEVVPKAGGDILAGPEWKASLPSDDSVPISGILTRFNQAPEDAGIEISRLEPDVRDSREGRTVHSYVKLNPADFDNDDVMVARVAFSVEKSWLEGSGLHRWSVEFSRFNESIGSWQPVTAKYLNEDETHIHYSVPVSGFSEWSISGSPSVKPPVPVSDVVFA</sequence>
<organism evidence="1">
    <name type="scientific">marine metagenome</name>
    <dbReference type="NCBI Taxonomy" id="408172"/>
    <lineage>
        <taxon>unclassified sequences</taxon>
        <taxon>metagenomes</taxon>
        <taxon>ecological metagenomes</taxon>
    </lineage>
</organism>
<dbReference type="NCBIfam" id="TIGR04213">
    <property type="entry name" value="PGF_pre_PGF"/>
    <property type="match status" value="1"/>
</dbReference>
<dbReference type="EMBL" id="UINC01112635">
    <property type="protein sequence ID" value="SVC81724.1"/>
    <property type="molecule type" value="Genomic_DNA"/>
</dbReference>
<dbReference type="InterPro" id="IPR026453">
    <property type="entry name" value="PGF_pre_PGF"/>
</dbReference>
<protein>
    <submittedName>
        <fullName evidence="1">Uncharacterized protein</fullName>
    </submittedName>
</protein>
<accession>A0A382Q807</accession>
<feature type="non-terminal residue" evidence="1">
    <location>
        <position position="1"/>
    </location>
</feature>
<evidence type="ECO:0000313" key="1">
    <source>
        <dbReference type="EMBL" id="SVC81724.1"/>
    </source>
</evidence>
<name>A0A382Q807_9ZZZZ</name>
<gene>
    <name evidence="1" type="ORF">METZ01_LOCUS334578</name>
</gene>